<dbReference type="AlphaFoldDB" id="A0ABD6AN69"/>
<proteinExistence type="predicted"/>
<evidence type="ECO:0000313" key="2">
    <source>
        <dbReference type="EMBL" id="MFC7325498.1"/>
    </source>
</evidence>
<comment type="caution">
    <text evidence="2">The sequence shown here is derived from an EMBL/GenBank/DDBJ whole genome shotgun (WGS) entry which is preliminary data.</text>
</comment>
<dbReference type="EMBL" id="JBHTBL010000011">
    <property type="protein sequence ID" value="MFC7325498.1"/>
    <property type="molecule type" value="Genomic_DNA"/>
</dbReference>
<reference evidence="2 3" key="1">
    <citation type="journal article" date="2019" name="Int. J. Syst. Evol. Microbiol.">
        <title>The Global Catalogue of Microorganisms (GCM) 10K type strain sequencing project: providing services to taxonomists for standard genome sequencing and annotation.</title>
        <authorList>
            <consortium name="The Broad Institute Genomics Platform"/>
            <consortium name="The Broad Institute Genome Sequencing Center for Infectious Disease"/>
            <person name="Wu L."/>
            <person name="Ma J."/>
        </authorList>
    </citation>
    <scope>NUCLEOTIDE SEQUENCE [LARGE SCALE GENOMIC DNA]</scope>
    <source>
        <strain evidence="2 3">CGMCC 1.12554</strain>
    </source>
</reference>
<protein>
    <submittedName>
        <fullName evidence="2">Uncharacterized protein</fullName>
    </submittedName>
</protein>
<gene>
    <name evidence="2" type="ORF">ACFQMF_13005</name>
</gene>
<organism evidence="2 3">
    <name type="scientific">Halorubrum rutilum</name>
    <dbReference type="NCBI Taxonomy" id="1364933"/>
    <lineage>
        <taxon>Archaea</taxon>
        <taxon>Methanobacteriati</taxon>
        <taxon>Methanobacteriota</taxon>
        <taxon>Stenosarchaea group</taxon>
        <taxon>Halobacteria</taxon>
        <taxon>Halobacteriales</taxon>
        <taxon>Haloferacaceae</taxon>
        <taxon>Halorubrum</taxon>
    </lineage>
</organism>
<dbReference type="Proteomes" id="UP001596545">
    <property type="component" value="Unassembled WGS sequence"/>
</dbReference>
<feature type="region of interest" description="Disordered" evidence="1">
    <location>
        <begin position="1"/>
        <end position="33"/>
    </location>
</feature>
<name>A0ABD6AN69_9EURY</name>
<keyword evidence="3" id="KW-1185">Reference proteome</keyword>
<evidence type="ECO:0000256" key="1">
    <source>
        <dbReference type="SAM" id="MobiDB-lite"/>
    </source>
</evidence>
<dbReference type="RefSeq" id="WP_256408226.1">
    <property type="nucleotide sequence ID" value="NZ_JANHDN010000002.1"/>
</dbReference>
<evidence type="ECO:0000313" key="3">
    <source>
        <dbReference type="Proteomes" id="UP001596545"/>
    </source>
</evidence>
<sequence>MPFDENKPEPITSLDTSNETMFHPNECTEPSTSWAKEGLLTNRNYHKRQDEYADLKWLDAGRGDRRKRGDDESLKQMMDRKNRFDAIASQLGFTHYQKSTGRNLRNIQPLRNMGCKDEYTAFCLCVFIGRYGTYARRTPENSKWDPEGPDCISDGSRKVYHPTRSAKNNDERFVELVEKIGLDEEKIAEVMGRMADKLPPDLTWHKN</sequence>
<accession>A0ABD6AN69</accession>